<name>U4R4L4_9FIRM</name>
<evidence type="ECO:0000259" key="2">
    <source>
        <dbReference type="Pfam" id="PF03572"/>
    </source>
</evidence>
<dbReference type="PROSITE" id="PS51257">
    <property type="entry name" value="PROKAR_LIPOPROTEIN"/>
    <property type="match status" value="1"/>
</dbReference>
<dbReference type="InterPro" id="IPR005151">
    <property type="entry name" value="Tail-specific_protease"/>
</dbReference>
<dbReference type="PATRIC" id="fig|1330534.3.peg.838"/>
<dbReference type="SUPFAM" id="SSF52096">
    <property type="entry name" value="ClpP/crotonase"/>
    <property type="match status" value="1"/>
</dbReference>
<dbReference type="Proteomes" id="UP000016860">
    <property type="component" value="Unassembled WGS sequence"/>
</dbReference>
<dbReference type="RefSeq" id="WP_020814442.1">
    <property type="nucleotide sequence ID" value="NZ_ATAY01000020.1"/>
</dbReference>
<organism evidence="4 5">
    <name type="scientific">Ruminiclostridium papyrosolvens C7</name>
    <dbReference type="NCBI Taxonomy" id="1330534"/>
    <lineage>
        <taxon>Bacteria</taxon>
        <taxon>Bacillati</taxon>
        <taxon>Bacillota</taxon>
        <taxon>Clostridia</taxon>
        <taxon>Eubacteriales</taxon>
        <taxon>Oscillospiraceae</taxon>
        <taxon>Ruminiclostridium</taxon>
    </lineage>
</organism>
<dbReference type="AlphaFoldDB" id="U4R4L4"/>
<dbReference type="EMBL" id="ATAY01000020">
    <property type="protein sequence ID" value="EPR13454.1"/>
    <property type="molecule type" value="Genomic_DNA"/>
</dbReference>
<dbReference type="Pfam" id="PF03572">
    <property type="entry name" value="Peptidase_S41"/>
    <property type="match status" value="1"/>
</dbReference>
<dbReference type="InterPro" id="IPR028204">
    <property type="entry name" value="Tricorn_C1"/>
</dbReference>
<dbReference type="Gene3D" id="3.90.226.10">
    <property type="entry name" value="2-enoyl-CoA Hydratase, Chain A, domain 1"/>
    <property type="match status" value="1"/>
</dbReference>
<accession>U4R4L4</accession>
<feature type="transmembrane region" description="Helical" evidence="1">
    <location>
        <begin position="418"/>
        <end position="445"/>
    </location>
</feature>
<sequence>MKRILLIITLIAAISITITGCKVDSKLTNQLSQKEKLADFEYMYNILEENYPFFEVNKRINGVDWLAKRDTYVNMVKSTKNDEEFFNTMSKILNELHNGHTHMFTQNAYSYWKNFVLDWKSGNEPWLKELNNDKVLLRYNQKDSKQSASKTSEIFQGNNVARGKFGVLGFLPLKNTDTKIIKKGKVAYLAVRGFDYYNIEKDKKIIKPFLNSIKDYSKLIIDIRGNGGGNDRYWTENIVQPLISNPLSNKIYWVFRGATFEESFISNMVGNGYEGLDLVSEIDKEGLTNTPPELKKNFKYFKKIVTTIHPVNSINFKGKIYLLVDKNVFSSAEGFAIFCKNTGFATIVGEKTGGDGIVGSPLLCALPNSGYVFSLSMTMGLTDNGSCNEEFKTKPDVEITQKWYNNLFQDKSISFIEYYFWISSMAKLILIALLFIGILSFKIWFRKITHFDLTKYPRHKV</sequence>
<proteinExistence type="predicted"/>
<dbReference type="OrthoDB" id="1653205at2"/>
<dbReference type="Pfam" id="PF14684">
    <property type="entry name" value="Tricorn_C1"/>
    <property type="match status" value="1"/>
</dbReference>
<keyword evidence="1" id="KW-0812">Transmembrane</keyword>
<reference evidence="4 5" key="1">
    <citation type="journal article" date="2013" name="Genome Announc.">
        <title>Draft Genome Sequence of the Cellulolytic Bacterium Clostridium papyrosolvens C7 (ATCC 700395).</title>
        <authorList>
            <person name="Zepeda V."/>
            <person name="Dassa B."/>
            <person name="Borovok I."/>
            <person name="Lamed R."/>
            <person name="Bayer E.A."/>
            <person name="Cate J.H."/>
        </authorList>
    </citation>
    <scope>NUCLEOTIDE SEQUENCE [LARGE SCALE GENOMIC DNA]</scope>
    <source>
        <strain evidence="4 5">C7</strain>
    </source>
</reference>
<feature type="domain" description="Tail specific protease" evidence="2">
    <location>
        <begin position="185"/>
        <end position="399"/>
    </location>
</feature>
<evidence type="ECO:0008006" key="6">
    <source>
        <dbReference type="Google" id="ProtNLM"/>
    </source>
</evidence>
<keyword evidence="1" id="KW-1133">Transmembrane helix</keyword>
<comment type="caution">
    <text evidence="4">The sequence shown here is derived from an EMBL/GenBank/DDBJ whole genome shotgun (WGS) entry which is preliminary data.</text>
</comment>
<dbReference type="STRING" id="1330534.L323_04185"/>
<gene>
    <name evidence="4" type="ORF">L323_04185</name>
</gene>
<dbReference type="GO" id="GO:0006508">
    <property type="term" value="P:proteolysis"/>
    <property type="evidence" value="ECO:0007669"/>
    <property type="project" value="InterPro"/>
</dbReference>
<evidence type="ECO:0000313" key="4">
    <source>
        <dbReference type="EMBL" id="EPR13454.1"/>
    </source>
</evidence>
<dbReference type="InterPro" id="IPR029045">
    <property type="entry name" value="ClpP/crotonase-like_dom_sf"/>
</dbReference>
<keyword evidence="1" id="KW-0472">Membrane</keyword>
<dbReference type="Gene3D" id="3.30.750.44">
    <property type="match status" value="1"/>
</dbReference>
<protein>
    <recommendedName>
        <fullName evidence="6">Peptidase S41</fullName>
    </recommendedName>
</protein>
<feature type="domain" description="Tricorn protease C1" evidence="3">
    <location>
        <begin position="33"/>
        <end position="93"/>
    </location>
</feature>
<evidence type="ECO:0000313" key="5">
    <source>
        <dbReference type="Proteomes" id="UP000016860"/>
    </source>
</evidence>
<evidence type="ECO:0000256" key="1">
    <source>
        <dbReference type="SAM" id="Phobius"/>
    </source>
</evidence>
<dbReference type="CDD" id="cd07563">
    <property type="entry name" value="Peptidase_S41_IRBP"/>
    <property type="match status" value="1"/>
</dbReference>
<evidence type="ECO:0000259" key="3">
    <source>
        <dbReference type="Pfam" id="PF14684"/>
    </source>
</evidence>
<dbReference type="GO" id="GO:0008236">
    <property type="term" value="F:serine-type peptidase activity"/>
    <property type="evidence" value="ECO:0007669"/>
    <property type="project" value="InterPro"/>
</dbReference>